<dbReference type="PANTHER" id="PTHR30472">
    <property type="entry name" value="FERRIC ENTEROBACTIN TRANSPORT SYSTEM PERMEASE PROTEIN"/>
    <property type="match status" value="1"/>
</dbReference>
<evidence type="ECO:0000313" key="11">
    <source>
        <dbReference type="Proteomes" id="UP001596065"/>
    </source>
</evidence>
<evidence type="ECO:0000313" key="10">
    <source>
        <dbReference type="EMBL" id="MFC5658748.1"/>
    </source>
</evidence>
<dbReference type="EMBL" id="JBHSOE010000050">
    <property type="protein sequence ID" value="MFC5658748.1"/>
    <property type="molecule type" value="Genomic_DNA"/>
</dbReference>
<feature type="transmembrane region" description="Helical" evidence="9">
    <location>
        <begin position="117"/>
        <end position="136"/>
    </location>
</feature>
<evidence type="ECO:0000256" key="2">
    <source>
        <dbReference type="ARBA" id="ARBA00007935"/>
    </source>
</evidence>
<evidence type="ECO:0000256" key="5">
    <source>
        <dbReference type="ARBA" id="ARBA00022692"/>
    </source>
</evidence>
<dbReference type="RefSeq" id="WP_382466889.1">
    <property type="nucleotide sequence ID" value="NZ_JBHSOE010000050.1"/>
</dbReference>
<dbReference type="Gene3D" id="1.10.3470.10">
    <property type="entry name" value="ABC transporter involved in vitamin B12 uptake, BtuC"/>
    <property type="match status" value="1"/>
</dbReference>
<keyword evidence="6 9" id="KW-1133">Transmembrane helix</keyword>
<feature type="compositionally biased region" description="Basic residues" evidence="8">
    <location>
        <begin position="1"/>
        <end position="10"/>
    </location>
</feature>
<keyword evidence="4" id="KW-1003">Cell membrane</keyword>
<evidence type="ECO:0000256" key="8">
    <source>
        <dbReference type="SAM" id="MobiDB-lite"/>
    </source>
</evidence>
<feature type="transmembrane region" description="Helical" evidence="9">
    <location>
        <begin position="49"/>
        <end position="73"/>
    </location>
</feature>
<comment type="subcellular location">
    <subcellularLocation>
        <location evidence="1">Cell membrane</location>
        <topology evidence="1">Multi-pass membrane protein</topology>
    </subcellularLocation>
</comment>
<keyword evidence="11" id="KW-1185">Reference proteome</keyword>
<reference evidence="11" key="1">
    <citation type="journal article" date="2019" name="Int. J. Syst. Evol. Microbiol.">
        <title>The Global Catalogue of Microorganisms (GCM) 10K type strain sequencing project: providing services to taxonomists for standard genome sequencing and annotation.</title>
        <authorList>
            <consortium name="The Broad Institute Genomics Platform"/>
            <consortium name="The Broad Institute Genome Sequencing Center for Infectious Disease"/>
            <person name="Wu L."/>
            <person name="Ma J."/>
        </authorList>
    </citation>
    <scope>NUCLEOTIDE SEQUENCE [LARGE SCALE GENOMIC DNA]</scope>
    <source>
        <strain evidence="11">KCTC 5701</strain>
    </source>
</reference>
<evidence type="ECO:0000256" key="4">
    <source>
        <dbReference type="ARBA" id="ARBA00022475"/>
    </source>
</evidence>
<name>A0ABW0WLX4_STRNO</name>
<dbReference type="InterPro" id="IPR000522">
    <property type="entry name" value="ABC_transptr_permease_BtuC"/>
</dbReference>
<evidence type="ECO:0000256" key="3">
    <source>
        <dbReference type="ARBA" id="ARBA00022448"/>
    </source>
</evidence>
<evidence type="ECO:0000256" key="9">
    <source>
        <dbReference type="SAM" id="Phobius"/>
    </source>
</evidence>
<dbReference type="PANTHER" id="PTHR30472:SF24">
    <property type="entry name" value="FERRIC ENTEROBACTIN TRANSPORT SYSTEM PERMEASE PROTEIN FEPG"/>
    <property type="match status" value="1"/>
</dbReference>
<dbReference type="SUPFAM" id="SSF81345">
    <property type="entry name" value="ABC transporter involved in vitamin B12 uptake, BtuC"/>
    <property type="match status" value="1"/>
</dbReference>
<keyword evidence="7 9" id="KW-0472">Membrane</keyword>
<evidence type="ECO:0000256" key="1">
    <source>
        <dbReference type="ARBA" id="ARBA00004651"/>
    </source>
</evidence>
<comment type="similarity">
    <text evidence="2">Belongs to the binding-protein-dependent transport system permease family. FecCD subfamily.</text>
</comment>
<proteinExistence type="inferred from homology"/>
<comment type="caution">
    <text evidence="10">The sequence shown here is derived from an EMBL/GenBank/DDBJ whole genome shotgun (WGS) entry which is preliminary data.</text>
</comment>
<feature type="region of interest" description="Disordered" evidence="8">
    <location>
        <begin position="1"/>
        <end position="23"/>
    </location>
</feature>
<gene>
    <name evidence="10" type="ORF">ACFP3J_25115</name>
</gene>
<keyword evidence="3" id="KW-0813">Transport</keyword>
<dbReference type="Pfam" id="PF01032">
    <property type="entry name" value="FecCD"/>
    <property type="match status" value="1"/>
</dbReference>
<dbReference type="Proteomes" id="UP001596065">
    <property type="component" value="Unassembled WGS sequence"/>
</dbReference>
<evidence type="ECO:0000256" key="6">
    <source>
        <dbReference type="ARBA" id="ARBA00022989"/>
    </source>
</evidence>
<protein>
    <submittedName>
        <fullName evidence="10">Iron chelate uptake ABC transporter family permease subunit</fullName>
    </submittedName>
</protein>
<keyword evidence="5 9" id="KW-0812">Transmembrane</keyword>
<accession>A0ABW0WLX4</accession>
<evidence type="ECO:0000256" key="7">
    <source>
        <dbReference type="ARBA" id="ARBA00023136"/>
    </source>
</evidence>
<dbReference type="InterPro" id="IPR037294">
    <property type="entry name" value="ABC_BtuC-like"/>
</dbReference>
<organism evidence="10 11">
    <name type="scientific">Streptomyces nogalater</name>
    <dbReference type="NCBI Taxonomy" id="38314"/>
    <lineage>
        <taxon>Bacteria</taxon>
        <taxon>Bacillati</taxon>
        <taxon>Actinomycetota</taxon>
        <taxon>Actinomycetes</taxon>
        <taxon>Kitasatosporales</taxon>
        <taxon>Streptomycetaceae</taxon>
        <taxon>Streptomyces</taxon>
    </lineage>
</organism>
<sequence length="145" mass="14890">MTPPQHKRTPTPRAGGRAGWSVPSDGVRHRSILTCTSGDRRGDVRLRRLVLPGAGTGLTAPAVAAAGPVPFVAMAAPQLARRLTRAAGPDIPPAAWMGALLLTAADLATQPLTGSPLLPVGVLTGVAGGAYLAWLLRGERRGARL</sequence>